<dbReference type="Gene3D" id="1.20.950.20">
    <property type="entry name" value="Transmembrane di-heme cytochromes, Chain C"/>
    <property type="match status" value="1"/>
</dbReference>
<organism evidence="8 9">
    <name type="scientific">Limnochorda pilosa</name>
    <dbReference type="NCBI Taxonomy" id="1555112"/>
    <lineage>
        <taxon>Bacteria</taxon>
        <taxon>Bacillati</taxon>
        <taxon>Bacillota</taxon>
        <taxon>Limnochordia</taxon>
        <taxon>Limnochordales</taxon>
        <taxon>Limnochordaceae</taxon>
        <taxon>Limnochorda</taxon>
    </lineage>
</organism>
<keyword evidence="6" id="KW-0472">Membrane</keyword>
<evidence type="ECO:0000256" key="3">
    <source>
        <dbReference type="ARBA" id="ARBA00023002"/>
    </source>
</evidence>
<feature type="domain" description="4Fe-4S ferredoxin-type" evidence="7">
    <location>
        <begin position="280"/>
        <end position="309"/>
    </location>
</feature>
<evidence type="ECO:0000313" key="9">
    <source>
        <dbReference type="Proteomes" id="UP000065807"/>
    </source>
</evidence>
<dbReference type="GO" id="GO:0046872">
    <property type="term" value="F:metal ion binding"/>
    <property type="evidence" value="ECO:0007669"/>
    <property type="project" value="UniProtKB-KW"/>
</dbReference>
<dbReference type="PANTHER" id="PTHR43255">
    <property type="entry name" value="IRON-SULFUR-BINDING OXIDOREDUCTASE FADF-RELATED-RELATED"/>
    <property type="match status" value="1"/>
</dbReference>
<evidence type="ECO:0000256" key="1">
    <source>
        <dbReference type="ARBA" id="ARBA00022485"/>
    </source>
</evidence>
<protein>
    <recommendedName>
        <fullName evidence="7">4Fe-4S ferredoxin-type domain-containing protein</fullName>
    </recommendedName>
</protein>
<keyword evidence="1" id="KW-0004">4Fe-4S</keyword>
<dbReference type="PROSITE" id="PS51379">
    <property type="entry name" value="4FE4S_FER_2"/>
    <property type="match status" value="2"/>
</dbReference>
<dbReference type="InterPro" id="IPR051460">
    <property type="entry name" value="HdrC_iron-sulfur_subunit"/>
</dbReference>
<dbReference type="EMBL" id="AP014924">
    <property type="protein sequence ID" value="BAS26086.1"/>
    <property type="molecule type" value="Genomic_DNA"/>
</dbReference>
<evidence type="ECO:0000259" key="7">
    <source>
        <dbReference type="PROSITE" id="PS51379"/>
    </source>
</evidence>
<dbReference type="InterPro" id="IPR017896">
    <property type="entry name" value="4Fe4S_Fe-S-bd"/>
</dbReference>
<dbReference type="PATRIC" id="fig|1555112.3.peg.235"/>
<evidence type="ECO:0000256" key="2">
    <source>
        <dbReference type="ARBA" id="ARBA00022723"/>
    </source>
</evidence>
<reference evidence="9" key="2">
    <citation type="journal article" date="2016" name="Int. J. Syst. Evol. Microbiol.">
        <title>Complete genome sequence and cell structure of Limnochorda pilosa, a Gram-negative spore-former within the phylum Firmicutes.</title>
        <authorList>
            <person name="Watanabe M."/>
            <person name="Kojima H."/>
            <person name="Fukui M."/>
        </authorList>
    </citation>
    <scope>NUCLEOTIDE SEQUENCE [LARGE SCALE GENOMIC DNA]</scope>
    <source>
        <strain evidence="9">HC45</strain>
    </source>
</reference>
<dbReference type="InterPro" id="IPR017900">
    <property type="entry name" value="4Fe4S_Fe_S_CS"/>
</dbReference>
<dbReference type="Proteomes" id="UP000065807">
    <property type="component" value="Chromosome"/>
</dbReference>
<keyword evidence="9" id="KW-1185">Reference proteome</keyword>
<feature type="transmembrane region" description="Helical" evidence="6">
    <location>
        <begin position="20"/>
        <end position="38"/>
    </location>
</feature>
<feature type="transmembrane region" description="Helical" evidence="6">
    <location>
        <begin position="122"/>
        <end position="140"/>
    </location>
</feature>
<dbReference type="GO" id="GO:0005886">
    <property type="term" value="C:plasma membrane"/>
    <property type="evidence" value="ECO:0007669"/>
    <property type="project" value="TreeGrafter"/>
</dbReference>
<keyword evidence="6" id="KW-0812">Transmembrane</keyword>
<dbReference type="SUPFAM" id="SSF46548">
    <property type="entry name" value="alpha-helical ferredoxin"/>
    <property type="match status" value="1"/>
</dbReference>
<feature type="transmembrane region" description="Helical" evidence="6">
    <location>
        <begin position="81"/>
        <end position="102"/>
    </location>
</feature>
<dbReference type="GO" id="GO:0016491">
    <property type="term" value="F:oxidoreductase activity"/>
    <property type="evidence" value="ECO:0007669"/>
    <property type="project" value="UniProtKB-KW"/>
</dbReference>
<keyword evidence="3" id="KW-0560">Oxidoreductase</keyword>
<dbReference type="InterPro" id="IPR036197">
    <property type="entry name" value="NarG-like_sf"/>
</dbReference>
<feature type="transmembrane region" description="Helical" evidence="6">
    <location>
        <begin position="152"/>
        <end position="174"/>
    </location>
</feature>
<dbReference type="PROSITE" id="PS00198">
    <property type="entry name" value="4FE4S_FER_1"/>
    <property type="match status" value="2"/>
</dbReference>
<dbReference type="GO" id="GO:0051539">
    <property type="term" value="F:4 iron, 4 sulfur cluster binding"/>
    <property type="evidence" value="ECO:0007669"/>
    <property type="project" value="UniProtKB-KW"/>
</dbReference>
<evidence type="ECO:0000256" key="5">
    <source>
        <dbReference type="ARBA" id="ARBA00023014"/>
    </source>
</evidence>
<keyword evidence="4" id="KW-0408">Iron</keyword>
<dbReference type="OrthoDB" id="9786127at2"/>
<accession>A0A0K2SG58</accession>
<dbReference type="InterPro" id="IPR004017">
    <property type="entry name" value="Cys_rich_dom"/>
</dbReference>
<keyword evidence="5" id="KW-0411">Iron-sulfur</keyword>
<keyword evidence="6" id="KW-1133">Transmembrane helix</keyword>
<dbReference type="Pfam" id="PF02754">
    <property type="entry name" value="CCG"/>
    <property type="match status" value="2"/>
</dbReference>
<dbReference type="RefSeq" id="WP_068133193.1">
    <property type="nucleotide sequence ID" value="NZ_AP014924.1"/>
</dbReference>
<gene>
    <name evidence="8" type="ORF">LIP_0229</name>
</gene>
<evidence type="ECO:0000313" key="8">
    <source>
        <dbReference type="EMBL" id="BAS26086.1"/>
    </source>
</evidence>
<proteinExistence type="predicted"/>
<dbReference type="InterPro" id="IPR009051">
    <property type="entry name" value="Helical_ferredxn"/>
</dbReference>
<dbReference type="AlphaFoldDB" id="A0A0K2SG58"/>
<dbReference type="Gene3D" id="1.10.1060.10">
    <property type="entry name" value="Alpha-helical ferredoxin"/>
    <property type="match status" value="1"/>
</dbReference>
<sequence>MADVLGTPTREVYWNIQGIWVMYALLFPTALIFVYGLGRRVERWLMGKPQVRWDRPWLRLRLFLRDALAQGQVLRERYAGFAHLSFSWGFAILFVATVVIMIDEDLRIPIMQGPFYLYFQSLTVDLFGLAAIVGVTLALVQRYGLRPPRLTHGVLSDGVLLAGFLLILIQGYLIEGLRIVATQDPWGAWSPVGYLTGRLLEASGARDLPSQLALHRFLWWFHLVTAFSWLAYVPYSKLMHLFVAPAAILFRNLEPRGALRPIDLETAPRLGVRDLPDFGWKDLLDLDACTECGRCQEVCPAHAAGKPLNPKQLILDLQRQMRGLTAEQAAVPLTTGLAPGLLVAASATGGATATAEAPPEFPGLEIVGHSIDPETIWSCTTCHACVEVCPVEIEHVSKIVDLRRYQVMEEAAIDETPQQALQGIEDRAHPFRGTQAGRTDWYRDLPYVKEIAETGPVDYLFWVGCAVSLNERNQSTARALARILHAAGLEFAVLGEEESCTGDPARRMGNEYLFETMARRNIETLARHQVKRIVTTCPHCYNTFKNEYGAFGGHYEVIHHSELIERLLAEGRITLSKPLDRARITFHDPCYLGRCNGVYDAPRAVVGAVAGEPVEMERSRQESFCCGAGGGRYFMDDRPGQRVNVERSRQALATGAEVVGTACPFCMLMMEDGVRTAAQEVGRPEAPPVKDIAELVAEALAEG</sequence>
<dbReference type="SUPFAM" id="SSF103501">
    <property type="entry name" value="Respiratory nitrate reductase 1 gamma chain"/>
    <property type="match status" value="1"/>
</dbReference>
<evidence type="ECO:0000256" key="6">
    <source>
        <dbReference type="SAM" id="Phobius"/>
    </source>
</evidence>
<name>A0A0K2SG58_LIMPI</name>
<dbReference type="PANTHER" id="PTHR43255:SF1">
    <property type="entry name" value="IRON-SULFUR-BINDING OXIDOREDUCTASE FADF-RELATED"/>
    <property type="match status" value="1"/>
</dbReference>
<dbReference type="KEGG" id="lpil:LIP_0229"/>
<evidence type="ECO:0000256" key="4">
    <source>
        <dbReference type="ARBA" id="ARBA00023004"/>
    </source>
</evidence>
<feature type="domain" description="4Fe-4S ferredoxin-type" evidence="7">
    <location>
        <begin position="367"/>
        <end position="399"/>
    </location>
</feature>
<reference evidence="9" key="1">
    <citation type="submission" date="2015-07" db="EMBL/GenBank/DDBJ databases">
        <title>Complete genome sequence and phylogenetic analysis of Limnochorda pilosa.</title>
        <authorList>
            <person name="Watanabe M."/>
            <person name="Kojima H."/>
            <person name="Fukui M."/>
        </authorList>
    </citation>
    <scope>NUCLEOTIDE SEQUENCE [LARGE SCALE GENOMIC DNA]</scope>
    <source>
        <strain evidence="9">HC45</strain>
    </source>
</reference>
<keyword evidence="2" id="KW-0479">Metal-binding</keyword>
<dbReference type="Pfam" id="PF13187">
    <property type="entry name" value="Fer4_9"/>
    <property type="match status" value="1"/>
</dbReference>
<dbReference type="STRING" id="1555112.LIP_0229"/>